<dbReference type="AlphaFoldDB" id="A0A0A9FWA6"/>
<proteinExistence type="predicted"/>
<sequence length="36" mass="4564">MYSCFWRAFSLPQECYEIVFKYNIFHFFIHCAVYLF</sequence>
<accession>A0A0A9FWA6</accession>
<organism evidence="1">
    <name type="scientific">Arundo donax</name>
    <name type="common">Giant reed</name>
    <name type="synonym">Donax arundinaceus</name>
    <dbReference type="NCBI Taxonomy" id="35708"/>
    <lineage>
        <taxon>Eukaryota</taxon>
        <taxon>Viridiplantae</taxon>
        <taxon>Streptophyta</taxon>
        <taxon>Embryophyta</taxon>
        <taxon>Tracheophyta</taxon>
        <taxon>Spermatophyta</taxon>
        <taxon>Magnoliopsida</taxon>
        <taxon>Liliopsida</taxon>
        <taxon>Poales</taxon>
        <taxon>Poaceae</taxon>
        <taxon>PACMAD clade</taxon>
        <taxon>Arundinoideae</taxon>
        <taxon>Arundineae</taxon>
        <taxon>Arundo</taxon>
    </lineage>
</organism>
<name>A0A0A9FWA6_ARUDO</name>
<reference evidence="1" key="2">
    <citation type="journal article" date="2015" name="Data Brief">
        <title>Shoot transcriptome of the giant reed, Arundo donax.</title>
        <authorList>
            <person name="Barrero R.A."/>
            <person name="Guerrero F.D."/>
            <person name="Moolhuijzen P."/>
            <person name="Goolsby J.A."/>
            <person name="Tidwell J."/>
            <person name="Bellgard S.E."/>
            <person name="Bellgard M.I."/>
        </authorList>
    </citation>
    <scope>NUCLEOTIDE SEQUENCE</scope>
    <source>
        <tissue evidence="1">Shoot tissue taken approximately 20 cm above the soil surface</tissue>
    </source>
</reference>
<dbReference type="EMBL" id="GBRH01181334">
    <property type="protein sequence ID" value="JAE16562.1"/>
    <property type="molecule type" value="Transcribed_RNA"/>
</dbReference>
<reference evidence="1" key="1">
    <citation type="submission" date="2014-09" db="EMBL/GenBank/DDBJ databases">
        <authorList>
            <person name="Magalhaes I.L.F."/>
            <person name="Oliveira U."/>
            <person name="Santos F.R."/>
            <person name="Vidigal T.H.D.A."/>
            <person name="Brescovit A.D."/>
            <person name="Santos A.J."/>
        </authorList>
    </citation>
    <scope>NUCLEOTIDE SEQUENCE</scope>
    <source>
        <tissue evidence="1">Shoot tissue taken approximately 20 cm above the soil surface</tissue>
    </source>
</reference>
<protein>
    <submittedName>
        <fullName evidence="1">Uncharacterized protein</fullName>
    </submittedName>
</protein>
<evidence type="ECO:0000313" key="1">
    <source>
        <dbReference type="EMBL" id="JAE16562.1"/>
    </source>
</evidence>